<accession>A0A7V8VH54</accession>
<reference evidence="3 4" key="1">
    <citation type="submission" date="2020-07" db="EMBL/GenBank/DDBJ databases">
        <title>Thermogemmata thermophila gen. nov., sp. nov., a novel moderate thermophilic planctomycete from a Kamchatka hot spring.</title>
        <authorList>
            <person name="Elcheninov A.G."/>
            <person name="Podosokorskaya O.A."/>
            <person name="Kovaleva O.L."/>
            <person name="Novikov A."/>
            <person name="Bonch-Osmolovskaya E.A."/>
            <person name="Toshchakov S.V."/>
            <person name="Kublanov I.V."/>
        </authorList>
    </citation>
    <scope>NUCLEOTIDE SEQUENCE [LARGE SCALE GENOMIC DNA]</scope>
    <source>
        <strain evidence="3 4">2918</strain>
    </source>
</reference>
<protein>
    <submittedName>
        <fullName evidence="3">PilT/PilU family type 4a pilus ATPase</fullName>
    </submittedName>
</protein>
<evidence type="ECO:0000256" key="1">
    <source>
        <dbReference type="ARBA" id="ARBA00006611"/>
    </source>
</evidence>
<organism evidence="3 4">
    <name type="scientific">Thermogemmata fonticola</name>
    <dbReference type="NCBI Taxonomy" id="2755323"/>
    <lineage>
        <taxon>Bacteria</taxon>
        <taxon>Pseudomonadati</taxon>
        <taxon>Planctomycetota</taxon>
        <taxon>Planctomycetia</taxon>
        <taxon>Gemmatales</taxon>
        <taxon>Gemmataceae</taxon>
        <taxon>Thermogemmata</taxon>
    </lineage>
</organism>
<dbReference type="SUPFAM" id="SSF52540">
    <property type="entry name" value="P-loop containing nucleoside triphosphate hydrolases"/>
    <property type="match status" value="1"/>
</dbReference>
<name>A0A7V8VH54_9BACT</name>
<dbReference type="Gene3D" id="3.40.50.300">
    <property type="entry name" value="P-loop containing nucleotide triphosphate hydrolases"/>
    <property type="match status" value="1"/>
</dbReference>
<evidence type="ECO:0000313" key="4">
    <source>
        <dbReference type="Proteomes" id="UP000542342"/>
    </source>
</evidence>
<proteinExistence type="inferred from homology"/>
<dbReference type="PROSITE" id="PS00662">
    <property type="entry name" value="T2SP_E"/>
    <property type="match status" value="1"/>
</dbReference>
<dbReference type="GO" id="GO:0016887">
    <property type="term" value="F:ATP hydrolysis activity"/>
    <property type="evidence" value="ECO:0007669"/>
    <property type="project" value="InterPro"/>
</dbReference>
<dbReference type="Proteomes" id="UP000542342">
    <property type="component" value="Unassembled WGS sequence"/>
</dbReference>
<comment type="caution">
    <text evidence="3">The sequence shown here is derived from an EMBL/GenBank/DDBJ whole genome shotgun (WGS) entry which is preliminary data.</text>
</comment>
<dbReference type="AlphaFoldDB" id="A0A7V8VH54"/>
<dbReference type="PANTHER" id="PTHR30486:SF6">
    <property type="entry name" value="TYPE IV PILUS RETRACTATION ATPASE PILT"/>
    <property type="match status" value="1"/>
</dbReference>
<dbReference type="NCBIfam" id="TIGR01420">
    <property type="entry name" value="pilT_fam"/>
    <property type="match status" value="1"/>
</dbReference>
<dbReference type="PANTHER" id="PTHR30486">
    <property type="entry name" value="TWITCHING MOTILITY PROTEIN PILT"/>
    <property type="match status" value="1"/>
</dbReference>
<feature type="domain" description="Bacterial type II secretion system protein E" evidence="2">
    <location>
        <begin position="211"/>
        <end position="225"/>
    </location>
</feature>
<evidence type="ECO:0000259" key="2">
    <source>
        <dbReference type="PROSITE" id="PS00662"/>
    </source>
</evidence>
<dbReference type="RefSeq" id="WP_194539695.1">
    <property type="nucleotide sequence ID" value="NZ_JACEFB010000020.1"/>
</dbReference>
<dbReference type="InterPro" id="IPR006321">
    <property type="entry name" value="PilT/PilU"/>
</dbReference>
<gene>
    <name evidence="3" type="ORF">H0921_16855</name>
</gene>
<dbReference type="GO" id="GO:0005524">
    <property type="term" value="F:ATP binding"/>
    <property type="evidence" value="ECO:0007669"/>
    <property type="project" value="InterPro"/>
</dbReference>
<dbReference type="InterPro" id="IPR001482">
    <property type="entry name" value="T2SS/T4SS_dom"/>
</dbReference>
<dbReference type="EMBL" id="JACEFB010000020">
    <property type="protein sequence ID" value="MBA2227831.1"/>
    <property type="molecule type" value="Genomic_DNA"/>
</dbReference>
<sequence length="367" mass="40484">MAGDGQEEPQSVPEALRRWLEWTVQVEASDLHLVAGHPPMLRLHGELTEMPEPPLEAAALEPLLLSLCSPEQAERLSANRNVDFAVTVALGQEVVRLRAALFHAGRQLAACFRLIPSRIPDLAWAGFPAALADRLCALRDGLVIVTGATGSGKTTTLAMLVDRIHALGGRRILTVEEPVEYLFPRRPHSLVTQREVGVDVLSFADGLKYGLRQDPDVLLIGEVRDRETAQMVLSAAETGHLVFTTLHTRDAKGAITRLADLFAQEVQSLIRAQLAMSLRAILSQRLLPGLERGSRRVLALEVLWNTHPIASAIRSGKIESIDNYILTGREEGMITFDESIRQLFRAGRITRRTAEEHMADPTLLQRP</sequence>
<dbReference type="Gene3D" id="3.30.450.90">
    <property type="match status" value="1"/>
</dbReference>
<keyword evidence="4" id="KW-1185">Reference proteome</keyword>
<dbReference type="InterPro" id="IPR050921">
    <property type="entry name" value="T4SS_GSP_E_ATPase"/>
</dbReference>
<evidence type="ECO:0000313" key="3">
    <source>
        <dbReference type="EMBL" id="MBA2227831.1"/>
    </source>
</evidence>
<dbReference type="InterPro" id="IPR027417">
    <property type="entry name" value="P-loop_NTPase"/>
</dbReference>
<dbReference type="Pfam" id="PF00437">
    <property type="entry name" value="T2SSE"/>
    <property type="match status" value="1"/>
</dbReference>
<comment type="similarity">
    <text evidence="1">Belongs to the GSP E family.</text>
</comment>